<evidence type="ECO:0000313" key="2">
    <source>
        <dbReference type="Proteomes" id="UP000015106"/>
    </source>
</evidence>
<reference evidence="1" key="3">
    <citation type="submission" date="2022-06" db="UniProtKB">
        <authorList>
            <consortium name="EnsemblPlants"/>
        </authorList>
    </citation>
    <scope>IDENTIFICATION</scope>
</reference>
<protein>
    <submittedName>
        <fullName evidence="1">Uncharacterized protein</fullName>
    </submittedName>
</protein>
<accession>A0A8R7QTC8</accession>
<reference evidence="1" key="2">
    <citation type="submission" date="2018-03" db="EMBL/GenBank/DDBJ databases">
        <title>The Triticum urartu genome reveals the dynamic nature of wheat genome evolution.</title>
        <authorList>
            <person name="Ling H."/>
            <person name="Ma B."/>
            <person name="Shi X."/>
            <person name="Liu H."/>
            <person name="Dong L."/>
            <person name="Sun H."/>
            <person name="Cao Y."/>
            <person name="Gao Q."/>
            <person name="Zheng S."/>
            <person name="Li Y."/>
            <person name="Yu Y."/>
            <person name="Du H."/>
            <person name="Qi M."/>
            <person name="Li Y."/>
            <person name="Yu H."/>
            <person name="Cui Y."/>
            <person name="Wang N."/>
            <person name="Chen C."/>
            <person name="Wu H."/>
            <person name="Zhao Y."/>
            <person name="Zhang J."/>
            <person name="Li Y."/>
            <person name="Zhou W."/>
            <person name="Zhang B."/>
            <person name="Hu W."/>
            <person name="Eijk M."/>
            <person name="Tang J."/>
            <person name="Witsenboer H."/>
            <person name="Zhao S."/>
            <person name="Li Z."/>
            <person name="Zhang A."/>
            <person name="Wang D."/>
            <person name="Liang C."/>
        </authorList>
    </citation>
    <scope>NUCLEOTIDE SEQUENCE [LARGE SCALE GENOMIC DNA]</scope>
    <source>
        <strain evidence="1">cv. G1812</strain>
    </source>
</reference>
<dbReference type="Proteomes" id="UP000015106">
    <property type="component" value="Chromosome 6"/>
</dbReference>
<reference evidence="2" key="1">
    <citation type="journal article" date="2013" name="Nature">
        <title>Draft genome of the wheat A-genome progenitor Triticum urartu.</title>
        <authorList>
            <person name="Ling H.Q."/>
            <person name="Zhao S."/>
            <person name="Liu D."/>
            <person name="Wang J."/>
            <person name="Sun H."/>
            <person name="Zhang C."/>
            <person name="Fan H."/>
            <person name="Li D."/>
            <person name="Dong L."/>
            <person name="Tao Y."/>
            <person name="Gao C."/>
            <person name="Wu H."/>
            <person name="Li Y."/>
            <person name="Cui Y."/>
            <person name="Guo X."/>
            <person name="Zheng S."/>
            <person name="Wang B."/>
            <person name="Yu K."/>
            <person name="Liang Q."/>
            <person name="Yang W."/>
            <person name="Lou X."/>
            <person name="Chen J."/>
            <person name="Feng M."/>
            <person name="Jian J."/>
            <person name="Zhang X."/>
            <person name="Luo G."/>
            <person name="Jiang Y."/>
            <person name="Liu J."/>
            <person name="Wang Z."/>
            <person name="Sha Y."/>
            <person name="Zhang B."/>
            <person name="Wu H."/>
            <person name="Tang D."/>
            <person name="Shen Q."/>
            <person name="Xue P."/>
            <person name="Zou S."/>
            <person name="Wang X."/>
            <person name="Liu X."/>
            <person name="Wang F."/>
            <person name="Yang Y."/>
            <person name="An X."/>
            <person name="Dong Z."/>
            <person name="Zhang K."/>
            <person name="Zhang X."/>
            <person name="Luo M.C."/>
            <person name="Dvorak J."/>
            <person name="Tong Y."/>
            <person name="Wang J."/>
            <person name="Yang H."/>
            <person name="Li Z."/>
            <person name="Wang D."/>
            <person name="Zhang A."/>
            <person name="Wang J."/>
        </authorList>
    </citation>
    <scope>NUCLEOTIDE SEQUENCE</scope>
    <source>
        <strain evidence="2">cv. G1812</strain>
    </source>
</reference>
<organism evidence="1 2">
    <name type="scientific">Triticum urartu</name>
    <name type="common">Red wild einkorn</name>
    <name type="synonym">Crithodium urartu</name>
    <dbReference type="NCBI Taxonomy" id="4572"/>
    <lineage>
        <taxon>Eukaryota</taxon>
        <taxon>Viridiplantae</taxon>
        <taxon>Streptophyta</taxon>
        <taxon>Embryophyta</taxon>
        <taxon>Tracheophyta</taxon>
        <taxon>Spermatophyta</taxon>
        <taxon>Magnoliopsida</taxon>
        <taxon>Liliopsida</taxon>
        <taxon>Poales</taxon>
        <taxon>Poaceae</taxon>
        <taxon>BOP clade</taxon>
        <taxon>Pooideae</taxon>
        <taxon>Triticodae</taxon>
        <taxon>Triticeae</taxon>
        <taxon>Triticinae</taxon>
        <taxon>Triticum</taxon>
    </lineage>
</organism>
<keyword evidence="2" id="KW-1185">Reference proteome</keyword>
<evidence type="ECO:0000313" key="1">
    <source>
        <dbReference type="EnsemblPlants" id="TuG1812G0600002273.01.T02.cds367021"/>
    </source>
</evidence>
<sequence>MGIAESFLCHKGQELCHSTQKDKEFITRGWSLGYLHKIGNFFLYRTKLYYLIE</sequence>
<proteinExistence type="predicted"/>
<name>A0A8R7QTC8_TRIUA</name>
<dbReference type="AlphaFoldDB" id="A0A8R7QTC8"/>
<dbReference type="Gramene" id="TuG1812G0600002273.01.T02">
    <property type="protein sequence ID" value="TuG1812G0600002273.01.T02.cds367021"/>
    <property type="gene ID" value="TuG1812G0600002273.01"/>
</dbReference>
<dbReference type="EnsemblPlants" id="TuG1812G0600002273.01.T02">
    <property type="protein sequence ID" value="TuG1812G0600002273.01.T02.cds367021"/>
    <property type="gene ID" value="TuG1812G0600002273.01"/>
</dbReference>